<feature type="binding site" evidence="6">
    <location>
        <position position="180"/>
    </location>
    <ligand>
        <name>Mg(2+)</name>
        <dbReference type="ChEBI" id="CHEBI:18420"/>
    </ligand>
</feature>
<reference evidence="9 10" key="1">
    <citation type="submission" date="2020-07" db="EMBL/GenBank/DDBJ databases">
        <authorList>
            <person name="Sun Q."/>
        </authorList>
    </citation>
    <scope>NUCLEOTIDE SEQUENCE [LARGE SCALE GENOMIC DNA]</scope>
    <source>
        <strain evidence="9 10">MAH-1</strain>
    </source>
</reference>
<dbReference type="InterPro" id="IPR029065">
    <property type="entry name" value="Enolase_C-like"/>
</dbReference>
<dbReference type="Pfam" id="PF02746">
    <property type="entry name" value="MR_MLE_N"/>
    <property type="match status" value="1"/>
</dbReference>
<feature type="active site" description="Proton acceptor; specific for (R)-substrate epimerization" evidence="5">
    <location>
        <position position="156"/>
    </location>
</feature>
<dbReference type="SMART" id="SM00922">
    <property type="entry name" value="MR_MLE"/>
    <property type="match status" value="1"/>
</dbReference>
<comment type="similarity">
    <text evidence="1 7">Belongs to the mandelate racemase/muconate lactonizing enzyme family.</text>
</comment>
<evidence type="ECO:0000259" key="8">
    <source>
        <dbReference type="SMART" id="SM00922"/>
    </source>
</evidence>
<evidence type="ECO:0000256" key="1">
    <source>
        <dbReference type="ARBA" id="ARBA00008031"/>
    </source>
</evidence>
<comment type="caution">
    <text evidence="9">The sequence shown here is derived from an EMBL/GenBank/DDBJ whole genome shotgun (WGS) entry which is preliminary data.</text>
</comment>
<name>A0A7Y8Y2G0_9FLAO</name>
<dbReference type="RefSeq" id="WP_176006053.1">
    <property type="nucleotide sequence ID" value="NZ_JABWMI010000010.1"/>
</dbReference>
<evidence type="ECO:0000256" key="6">
    <source>
        <dbReference type="PIRSR" id="PIRSR634603-3"/>
    </source>
</evidence>
<dbReference type="InterPro" id="IPR036849">
    <property type="entry name" value="Enolase-like_C_sf"/>
</dbReference>
<dbReference type="Pfam" id="PF13378">
    <property type="entry name" value="MR_MLE_C"/>
    <property type="match status" value="1"/>
</dbReference>
<evidence type="ECO:0000256" key="7">
    <source>
        <dbReference type="RuleBase" id="RU366006"/>
    </source>
</evidence>
<organism evidence="9 10">
    <name type="scientific">Flavobacterium agri</name>
    <dbReference type="NCBI Taxonomy" id="2743471"/>
    <lineage>
        <taxon>Bacteria</taxon>
        <taxon>Pseudomonadati</taxon>
        <taxon>Bacteroidota</taxon>
        <taxon>Flavobacteriia</taxon>
        <taxon>Flavobacteriales</taxon>
        <taxon>Flavobacteriaceae</taxon>
        <taxon>Flavobacterium</taxon>
    </lineage>
</organism>
<keyword evidence="3 6" id="KW-0460">Magnesium</keyword>
<proteinExistence type="inferred from homology"/>
<dbReference type="InterPro" id="IPR013342">
    <property type="entry name" value="Mandelate_racemase_C"/>
</dbReference>
<dbReference type="SFLD" id="SFLDG00180">
    <property type="entry name" value="muconate_cycloisomerase"/>
    <property type="match status" value="1"/>
</dbReference>
<dbReference type="GO" id="GO:0016855">
    <property type="term" value="F:racemase and epimerase activity, acting on amino acids and derivatives"/>
    <property type="evidence" value="ECO:0007669"/>
    <property type="project" value="UniProtKB-UniRule"/>
</dbReference>
<dbReference type="InterPro" id="IPR034593">
    <property type="entry name" value="DgoD-like"/>
</dbReference>
<evidence type="ECO:0000256" key="5">
    <source>
        <dbReference type="PIRSR" id="PIRSR634603-1"/>
    </source>
</evidence>
<dbReference type="Gene3D" id="3.30.390.10">
    <property type="entry name" value="Enolase-like, N-terminal domain"/>
    <property type="match status" value="1"/>
</dbReference>
<dbReference type="InterPro" id="IPR018110">
    <property type="entry name" value="Mandel_Rmase/mucon_lact_enz_CS"/>
</dbReference>
<gene>
    <name evidence="9" type="ORF">HZF10_10020</name>
</gene>
<dbReference type="AlphaFoldDB" id="A0A7Y8Y2G0"/>
<dbReference type="CDD" id="cd03319">
    <property type="entry name" value="L-Ala-DL-Glu_epimerase"/>
    <property type="match status" value="1"/>
</dbReference>
<evidence type="ECO:0000313" key="10">
    <source>
        <dbReference type="Proteomes" id="UP000535020"/>
    </source>
</evidence>
<comment type="cofactor">
    <cofactor evidence="6 7">
        <name>Mg(2+)</name>
        <dbReference type="ChEBI" id="CHEBI:18420"/>
    </cofactor>
    <text evidence="6 7">Binds 1 Mg(2+) ion per subunit.</text>
</comment>
<dbReference type="InterPro" id="IPR029017">
    <property type="entry name" value="Enolase-like_N"/>
</dbReference>
<dbReference type="PANTHER" id="PTHR48080:SF3">
    <property type="entry name" value="ENOLASE SUPERFAMILY MEMBER DDB_G0284701"/>
    <property type="match status" value="1"/>
</dbReference>
<accession>A0A7Y8Y2G0</accession>
<dbReference type="SUPFAM" id="SSF51604">
    <property type="entry name" value="Enolase C-terminal domain-like"/>
    <property type="match status" value="1"/>
</dbReference>
<dbReference type="GO" id="GO:0000287">
    <property type="term" value="F:magnesium ion binding"/>
    <property type="evidence" value="ECO:0007669"/>
    <property type="project" value="UniProtKB-ARBA"/>
</dbReference>
<dbReference type="SUPFAM" id="SSF54826">
    <property type="entry name" value="Enolase N-terminal domain-like"/>
    <property type="match status" value="1"/>
</dbReference>
<dbReference type="Gene3D" id="3.20.20.120">
    <property type="entry name" value="Enolase-like C-terminal domain"/>
    <property type="match status" value="1"/>
</dbReference>
<keyword evidence="2 6" id="KW-0479">Metal-binding</keyword>
<sequence length="355" mass="39419">MALTLSYRFFDLPLKHKFEISRYSVTVQKTVVAIISDGEISGYGEATANPYYHSTQEKLGESILKAIPVIASADDIHPEELWPKLHSVLSDNYFALCAVDVAYWDYYSRKHGKTLRSSWSDDTEKLPMTSYTIGIASIDQMKAKILEFPWPLYKIKLGTINDIKIVEELRKCTDSLFRVDANAAWSADQAVGYSKILKDFNVEFIEQPLAANDVEGMKRVKSESHLPCLADESCQREEDVLVCSDQFHGINIKLMKCGGITPALRMIKQARELGLSVMAGCMTESTFGISALVQLAPLLDFIDADGPLLLASDIASGATFKEGRVVFGENVGSGANPYIFSQQNVDNLTCCKRLE</sequence>
<feature type="domain" description="Mandelate racemase/muconate lactonizing enzyme C-terminal" evidence="8">
    <location>
        <begin position="138"/>
        <end position="227"/>
    </location>
</feature>
<keyword evidence="10" id="KW-1185">Reference proteome</keyword>
<protein>
    <recommendedName>
        <fullName evidence="7">Dipeptide epimerase</fullName>
        <ecNumber evidence="7">5.1.1.-</ecNumber>
    </recommendedName>
</protein>
<dbReference type="PROSITE" id="PS00909">
    <property type="entry name" value="MR_MLE_2"/>
    <property type="match status" value="1"/>
</dbReference>
<feature type="binding site" evidence="6">
    <location>
        <position position="231"/>
    </location>
    <ligand>
        <name>Mg(2+)</name>
        <dbReference type="ChEBI" id="CHEBI:18420"/>
    </ligand>
</feature>
<dbReference type="InterPro" id="IPR034603">
    <property type="entry name" value="Dipeptide_epimerase"/>
</dbReference>
<evidence type="ECO:0000256" key="4">
    <source>
        <dbReference type="ARBA" id="ARBA00023235"/>
    </source>
</evidence>
<keyword evidence="4 7" id="KW-0413">Isomerase</keyword>
<dbReference type="GO" id="GO:0009063">
    <property type="term" value="P:amino acid catabolic process"/>
    <property type="evidence" value="ECO:0007669"/>
    <property type="project" value="InterPro"/>
</dbReference>
<evidence type="ECO:0000256" key="2">
    <source>
        <dbReference type="ARBA" id="ARBA00022723"/>
    </source>
</evidence>
<dbReference type="EMBL" id="JACBJI010000003">
    <property type="protein sequence ID" value="NYA71256.1"/>
    <property type="molecule type" value="Genomic_DNA"/>
</dbReference>
<evidence type="ECO:0000256" key="3">
    <source>
        <dbReference type="ARBA" id="ARBA00022842"/>
    </source>
</evidence>
<dbReference type="Proteomes" id="UP000535020">
    <property type="component" value="Unassembled WGS sequence"/>
</dbReference>
<dbReference type="SFLD" id="SFLDS00001">
    <property type="entry name" value="Enolase"/>
    <property type="match status" value="1"/>
</dbReference>
<dbReference type="EC" id="5.1.1.-" evidence="7"/>
<dbReference type="PANTHER" id="PTHR48080">
    <property type="entry name" value="D-GALACTONATE DEHYDRATASE-RELATED"/>
    <property type="match status" value="1"/>
</dbReference>
<feature type="active site" description="Proton acceptor; specific for (S)-substrate epimerization" evidence="5">
    <location>
        <position position="253"/>
    </location>
</feature>
<feature type="binding site" evidence="6">
    <location>
        <position position="206"/>
    </location>
    <ligand>
        <name>Mg(2+)</name>
        <dbReference type="ChEBI" id="CHEBI:18420"/>
    </ligand>
</feature>
<dbReference type="InterPro" id="IPR013341">
    <property type="entry name" value="Mandelate_racemase_N_dom"/>
</dbReference>
<evidence type="ECO:0000313" key="9">
    <source>
        <dbReference type="EMBL" id="NYA71256.1"/>
    </source>
</evidence>